<reference evidence="2 3" key="1">
    <citation type="submission" date="2020-08" db="EMBL/GenBank/DDBJ databases">
        <title>Bridging the membrane lipid divide: bacteria of the FCB group superphylum have the potential to synthesize archaeal ether lipids.</title>
        <authorList>
            <person name="Villanueva L."/>
            <person name="Von Meijenfeldt F.A.B."/>
            <person name="Westbye A.B."/>
            <person name="Yadav S."/>
            <person name="Hopmans E.C."/>
            <person name="Dutilh B.E."/>
            <person name="Sinninghe Damste J.S."/>
        </authorList>
    </citation>
    <scope>NUCLEOTIDE SEQUENCE [LARGE SCALE GENOMIC DNA]</scope>
    <source>
        <strain evidence="2">NIOZ-UU27</strain>
    </source>
</reference>
<dbReference type="EMBL" id="JACNJD010000382">
    <property type="protein sequence ID" value="MBC8179404.1"/>
    <property type="molecule type" value="Genomic_DNA"/>
</dbReference>
<evidence type="ECO:0000313" key="3">
    <source>
        <dbReference type="Proteomes" id="UP000650524"/>
    </source>
</evidence>
<dbReference type="Proteomes" id="UP000650524">
    <property type="component" value="Unassembled WGS sequence"/>
</dbReference>
<evidence type="ECO:0008006" key="4">
    <source>
        <dbReference type="Google" id="ProtNLM"/>
    </source>
</evidence>
<dbReference type="InterPro" id="IPR036388">
    <property type="entry name" value="WH-like_DNA-bd_sf"/>
</dbReference>
<evidence type="ECO:0000313" key="2">
    <source>
        <dbReference type="EMBL" id="MBC8179404.1"/>
    </source>
</evidence>
<dbReference type="Gene3D" id="1.10.10.10">
    <property type="entry name" value="Winged helix-like DNA-binding domain superfamily/Winged helix DNA-binding domain"/>
    <property type="match status" value="1"/>
</dbReference>
<feature type="region of interest" description="Disordered" evidence="1">
    <location>
        <begin position="29"/>
        <end position="81"/>
    </location>
</feature>
<dbReference type="AlphaFoldDB" id="A0A8J6N3U8"/>
<dbReference type="SUPFAM" id="SSF46785">
    <property type="entry name" value="Winged helix' DNA-binding domain"/>
    <property type="match status" value="1"/>
</dbReference>
<feature type="compositionally biased region" description="Basic and acidic residues" evidence="1">
    <location>
        <begin position="41"/>
        <end position="68"/>
    </location>
</feature>
<organism evidence="2 3">
    <name type="scientific">Candidatus Desulfacyla euxinica</name>
    <dbReference type="NCBI Taxonomy" id="2841693"/>
    <lineage>
        <taxon>Bacteria</taxon>
        <taxon>Deltaproteobacteria</taxon>
        <taxon>Candidatus Desulfacyla</taxon>
    </lineage>
</organism>
<comment type="caution">
    <text evidence="2">The sequence shown here is derived from an EMBL/GenBank/DDBJ whole genome shotgun (WGS) entry which is preliminary data.</text>
</comment>
<accession>A0A8J6N3U8</accession>
<sequence>MKELETFFKTVGEGLRTLAQGVNAIADKLDGLSDARNGQKSKPDTKDMPDREVKAETPKAKKAGDSVKKPTPRGKKGTAASDIVSEIFDRAKGPVDIAILVEKTGFEKKKLHNILYRLKRQGKVRSVSKGVYSKV</sequence>
<evidence type="ECO:0000256" key="1">
    <source>
        <dbReference type="SAM" id="MobiDB-lite"/>
    </source>
</evidence>
<dbReference type="InterPro" id="IPR036390">
    <property type="entry name" value="WH_DNA-bd_sf"/>
</dbReference>
<proteinExistence type="predicted"/>
<gene>
    <name evidence="2" type="ORF">H8E19_18520</name>
</gene>
<protein>
    <recommendedName>
        <fullName evidence="4">Replication protein A C-terminal domain-containing protein</fullName>
    </recommendedName>
</protein>
<name>A0A8J6N3U8_9DELT</name>